<evidence type="ECO:0000256" key="5">
    <source>
        <dbReference type="ARBA" id="ARBA00022960"/>
    </source>
</evidence>
<dbReference type="GO" id="GO:0071555">
    <property type="term" value="P:cell wall organization"/>
    <property type="evidence" value="ECO:0007669"/>
    <property type="project" value="UniProtKB-KW"/>
</dbReference>
<dbReference type="AlphaFoldDB" id="A0A381QUS8"/>
<keyword evidence="5" id="KW-0133">Cell shape</keyword>
<name>A0A381QUS8_9ZZZZ</name>
<sequence length="365" mass="40648">MCGGGTGGHIFPMLSIADEIKKQNNKSEILFVGSKDRMEMKIVPKYNYPIKGLWISGIKRSSFLLNVIFIGVPFILKNISLPFKILHSLIKSLFILIQYRPDIVVGFGGYSSGPFLLVASLLGYKTAIQEQNSFPGYTNRILSKKVNVIFVAFENLEKYFKNNQVFNLGNPIRSSIQLNNKSGYNHFGLERNKKTILVVGGSLGAKSINESILTNLSLIRESSFQLIWQTGSTYYNVIQSKKLESTNIKILPFIDRMDLAYSVADVIISRAGAIAISELCVVGKPLILVPSPNVVDDHQTKNAQDVLTKNACLVVNDYKAKDILLKEVINLLNDNNKLMLISSNLKELAKPNASKNIVNELYNLL</sequence>
<dbReference type="HAMAP" id="MF_00033">
    <property type="entry name" value="MurG"/>
    <property type="match status" value="1"/>
</dbReference>
<keyword evidence="7" id="KW-0472">Membrane</keyword>
<reference evidence="12" key="1">
    <citation type="submission" date="2018-05" db="EMBL/GenBank/DDBJ databases">
        <authorList>
            <person name="Lanie J.A."/>
            <person name="Ng W.-L."/>
            <person name="Kazmierczak K.M."/>
            <person name="Andrzejewski T.M."/>
            <person name="Davidsen T.M."/>
            <person name="Wayne K.J."/>
            <person name="Tettelin H."/>
            <person name="Glass J.I."/>
            <person name="Rusch D."/>
            <person name="Podicherti R."/>
            <person name="Tsui H.-C.T."/>
            <person name="Winkler M.E."/>
        </authorList>
    </citation>
    <scope>NUCLEOTIDE SEQUENCE</scope>
</reference>
<dbReference type="CDD" id="cd03785">
    <property type="entry name" value="GT28_MurG"/>
    <property type="match status" value="1"/>
</dbReference>
<dbReference type="Gene3D" id="3.40.50.2000">
    <property type="entry name" value="Glycogen Phosphorylase B"/>
    <property type="match status" value="2"/>
</dbReference>
<evidence type="ECO:0000256" key="4">
    <source>
        <dbReference type="ARBA" id="ARBA00022679"/>
    </source>
</evidence>
<dbReference type="GO" id="GO:0005975">
    <property type="term" value="P:carbohydrate metabolic process"/>
    <property type="evidence" value="ECO:0007669"/>
    <property type="project" value="InterPro"/>
</dbReference>
<evidence type="ECO:0000256" key="1">
    <source>
        <dbReference type="ARBA" id="ARBA00022475"/>
    </source>
</evidence>
<dbReference type="GO" id="GO:0009252">
    <property type="term" value="P:peptidoglycan biosynthetic process"/>
    <property type="evidence" value="ECO:0007669"/>
    <property type="project" value="UniProtKB-KW"/>
</dbReference>
<dbReference type="InterPro" id="IPR004276">
    <property type="entry name" value="GlycoTrans_28_N"/>
</dbReference>
<feature type="domain" description="Glycosyltransferase family 28 N-terminal" evidence="10">
    <location>
        <begin position="1"/>
        <end position="150"/>
    </location>
</feature>
<keyword evidence="3" id="KW-0328">Glycosyltransferase</keyword>
<keyword evidence="2" id="KW-0132">Cell division</keyword>
<dbReference type="PANTHER" id="PTHR21015:SF22">
    <property type="entry name" value="GLYCOSYLTRANSFERASE"/>
    <property type="match status" value="1"/>
</dbReference>
<accession>A0A381QUS8</accession>
<keyword evidence="4" id="KW-0808">Transferase</keyword>
<dbReference type="GO" id="GO:0051301">
    <property type="term" value="P:cell division"/>
    <property type="evidence" value="ECO:0007669"/>
    <property type="project" value="UniProtKB-KW"/>
</dbReference>
<evidence type="ECO:0000259" key="11">
    <source>
        <dbReference type="Pfam" id="PF04101"/>
    </source>
</evidence>
<evidence type="ECO:0000259" key="10">
    <source>
        <dbReference type="Pfam" id="PF03033"/>
    </source>
</evidence>
<dbReference type="Pfam" id="PF04101">
    <property type="entry name" value="Glyco_tran_28_C"/>
    <property type="match status" value="1"/>
</dbReference>
<evidence type="ECO:0000256" key="3">
    <source>
        <dbReference type="ARBA" id="ARBA00022676"/>
    </source>
</evidence>
<dbReference type="EMBL" id="UINC01001538">
    <property type="protein sequence ID" value="SUZ83166.1"/>
    <property type="molecule type" value="Genomic_DNA"/>
</dbReference>
<proteinExistence type="inferred from homology"/>
<feature type="domain" description="Glycosyl transferase family 28 C-terminal" evidence="11">
    <location>
        <begin position="195"/>
        <end position="355"/>
    </location>
</feature>
<dbReference type="SUPFAM" id="SSF53756">
    <property type="entry name" value="UDP-Glycosyltransferase/glycogen phosphorylase"/>
    <property type="match status" value="1"/>
</dbReference>
<dbReference type="PANTHER" id="PTHR21015">
    <property type="entry name" value="UDP-N-ACETYLGLUCOSAMINE--N-ACETYLMURAMYL-(PENTAPEPTIDE) PYROPHOSPHORYL-UNDECAPRENOL N-ACETYLGLUCOSAMINE TRANSFERASE 1"/>
    <property type="match status" value="1"/>
</dbReference>
<evidence type="ECO:0000256" key="9">
    <source>
        <dbReference type="ARBA" id="ARBA00023316"/>
    </source>
</evidence>
<evidence type="ECO:0000256" key="2">
    <source>
        <dbReference type="ARBA" id="ARBA00022618"/>
    </source>
</evidence>
<evidence type="ECO:0000256" key="8">
    <source>
        <dbReference type="ARBA" id="ARBA00023306"/>
    </source>
</evidence>
<evidence type="ECO:0000313" key="12">
    <source>
        <dbReference type="EMBL" id="SUZ83166.1"/>
    </source>
</evidence>
<keyword evidence="6" id="KW-0573">Peptidoglycan synthesis</keyword>
<dbReference type="InterPro" id="IPR007235">
    <property type="entry name" value="Glyco_trans_28_C"/>
</dbReference>
<dbReference type="InterPro" id="IPR006009">
    <property type="entry name" value="GlcNAc_MurG"/>
</dbReference>
<evidence type="ECO:0000256" key="7">
    <source>
        <dbReference type="ARBA" id="ARBA00023136"/>
    </source>
</evidence>
<keyword evidence="8" id="KW-0131">Cell cycle</keyword>
<evidence type="ECO:0000256" key="6">
    <source>
        <dbReference type="ARBA" id="ARBA00022984"/>
    </source>
</evidence>
<keyword evidence="9" id="KW-0961">Cell wall biogenesis/degradation</keyword>
<protein>
    <recommendedName>
        <fullName evidence="13">Glycosyl transferase family 28 C-terminal domain-containing protein</fullName>
    </recommendedName>
</protein>
<dbReference type="Pfam" id="PF03033">
    <property type="entry name" value="Glyco_transf_28"/>
    <property type="match status" value="1"/>
</dbReference>
<dbReference type="NCBIfam" id="TIGR01133">
    <property type="entry name" value="murG"/>
    <property type="match status" value="1"/>
</dbReference>
<gene>
    <name evidence="12" type="ORF">METZ01_LOCUS36020</name>
</gene>
<organism evidence="12">
    <name type="scientific">marine metagenome</name>
    <dbReference type="NCBI Taxonomy" id="408172"/>
    <lineage>
        <taxon>unclassified sequences</taxon>
        <taxon>metagenomes</taxon>
        <taxon>ecological metagenomes</taxon>
    </lineage>
</organism>
<evidence type="ECO:0008006" key="13">
    <source>
        <dbReference type="Google" id="ProtNLM"/>
    </source>
</evidence>
<dbReference type="GO" id="GO:0008360">
    <property type="term" value="P:regulation of cell shape"/>
    <property type="evidence" value="ECO:0007669"/>
    <property type="project" value="UniProtKB-KW"/>
</dbReference>
<keyword evidence="1" id="KW-1003">Cell membrane</keyword>
<dbReference type="GO" id="GO:0050511">
    <property type="term" value="F:undecaprenyldiphospho-muramoylpentapeptide beta-N-acetylglucosaminyltransferase activity"/>
    <property type="evidence" value="ECO:0007669"/>
    <property type="project" value="InterPro"/>
</dbReference>